<proteinExistence type="predicted"/>
<name>A0ACB9G4C6_9ASTR</name>
<reference evidence="1 2" key="2">
    <citation type="journal article" date="2022" name="Mol. Ecol. Resour.">
        <title>The genomes of chicory, endive, great burdock and yacon provide insights into Asteraceae paleo-polyploidization history and plant inulin production.</title>
        <authorList>
            <person name="Fan W."/>
            <person name="Wang S."/>
            <person name="Wang H."/>
            <person name="Wang A."/>
            <person name="Jiang F."/>
            <person name="Liu H."/>
            <person name="Zhao H."/>
            <person name="Xu D."/>
            <person name="Zhang Y."/>
        </authorList>
    </citation>
    <scope>NUCLEOTIDE SEQUENCE [LARGE SCALE GENOMIC DNA]</scope>
    <source>
        <strain evidence="2">cv. Yunnan</strain>
        <tissue evidence="1">Leaves</tissue>
    </source>
</reference>
<keyword evidence="2" id="KW-1185">Reference proteome</keyword>
<dbReference type="Proteomes" id="UP001056120">
    <property type="component" value="Linkage Group LG15"/>
</dbReference>
<comment type="caution">
    <text evidence="1">The sequence shown here is derived from an EMBL/GenBank/DDBJ whole genome shotgun (WGS) entry which is preliminary data.</text>
</comment>
<organism evidence="1 2">
    <name type="scientific">Smallanthus sonchifolius</name>
    <dbReference type="NCBI Taxonomy" id="185202"/>
    <lineage>
        <taxon>Eukaryota</taxon>
        <taxon>Viridiplantae</taxon>
        <taxon>Streptophyta</taxon>
        <taxon>Embryophyta</taxon>
        <taxon>Tracheophyta</taxon>
        <taxon>Spermatophyta</taxon>
        <taxon>Magnoliopsida</taxon>
        <taxon>eudicotyledons</taxon>
        <taxon>Gunneridae</taxon>
        <taxon>Pentapetalae</taxon>
        <taxon>asterids</taxon>
        <taxon>campanulids</taxon>
        <taxon>Asterales</taxon>
        <taxon>Asteraceae</taxon>
        <taxon>Asteroideae</taxon>
        <taxon>Heliantheae alliance</taxon>
        <taxon>Millerieae</taxon>
        <taxon>Smallanthus</taxon>
    </lineage>
</organism>
<reference evidence="2" key="1">
    <citation type="journal article" date="2022" name="Mol. Ecol. Resour.">
        <title>The genomes of chicory, endive, great burdock and yacon provide insights into Asteraceae palaeo-polyploidization history and plant inulin production.</title>
        <authorList>
            <person name="Fan W."/>
            <person name="Wang S."/>
            <person name="Wang H."/>
            <person name="Wang A."/>
            <person name="Jiang F."/>
            <person name="Liu H."/>
            <person name="Zhao H."/>
            <person name="Xu D."/>
            <person name="Zhang Y."/>
        </authorList>
    </citation>
    <scope>NUCLEOTIDE SEQUENCE [LARGE SCALE GENOMIC DNA]</scope>
    <source>
        <strain evidence="2">cv. Yunnan</strain>
    </source>
</reference>
<accession>A0ACB9G4C6</accession>
<sequence>MTNRRGDYPRGKNKKLQQTKLYRSYSSVLCLRVFEKSVLRFRVLGIWGSNKQSESLSSNSKLKNDYPWTEPMELKLV</sequence>
<dbReference type="EMBL" id="CM042032">
    <property type="protein sequence ID" value="KAI3777642.1"/>
    <property type="molecule type" value="Genomic_DNA"/>
</dbReference>
<evidence type="ECO:0000313" key="1">
    <source>
        <dbReference type="EMBL" id="KAI3777642.1"/>
    </source>
</evidence>
<evidence type="ECO:0000313" key="2">
    <source>
        <dbReference type="Proteomes" id="UP001056120"/>
    </source>
</evidence>
<protein>
    <submittedName>
        <fullName evidence="1">Uncharacterized protein</fullName>
    </submittedName>
</protein>
<gene>
    <name evidence="1" type="ORF">L1987_47443</name>
</gene>